<accession>A0ABQ1XHL8</accession>
<keyword evidence="8 11" id="KW-1133">Transmembrane helix</keyword>
<evidence type="ECO:0000256" key="2">
    <source>
        <dbReference type="ARBA" id="ARBA00004141"/>
    </source>
</evidence>
<dbReference type="CDD" id="cd06163">
    <property type="entry name" value="S2P-M50_PDZ_RseP-like"/>
    <property type="match status" value="1"/>
</dbReference>
<dbReference type="GO" id="GO:0008237">
    <property type="term" value="F:metallopeptidase activity"/>
    <property type="evidence" value="ECO:0007669"/>
    <property type="project" value="UniProtKB-KW"/>
</dbReference>
<proteinExistence type="inferred from homology"/>
<evidence type="ECO:0000256" key="7">
    <source>
        <dbReference type="ARBA" id="ARBA00022833"/>
    </source>
</evidence>
<dbReference type="Pfam" id="PF02163">
    <property type="entry name" value="Peptidase_M50"/>
    <property type="match status" value="1"/>
</dbReference>
<evidence type="ECO:0000256" key="8">
    <source>
        <dbReference type="ARBA" id="ARBA00022989"/>
    </source>
</evidence>
<organism evidence="13 14">
    <name type="scientific">Glycocaulis albus</name>
    <dbReference type="NCBI Taxonomy" id="1382801"/>
    <lineage>
        <taxon>Bacteria</taxon>
        <taxon>Pseudomonadati</taxon>
        <taxon>Pseudomonadota</taxon>
        <taxon>Alphaproteobacteria</taxon>
        <taxon>Maricaulales</taxon>
        <taxon>Maricaulaceae</taxon>
        <taxon>Glycocaulis</taxon>
    </lineage>
</organism>
<dbReference type="CDD" id="cd23081">
    <property type="entry name" value="cpPDZ_EcRseP-like"/>
    <property type="match status" value="1"/>
</dbReference>
<feature type="transmembrane region" description="Helical" evidence="11">
    <location>
        <begin position="114"/>
        <end position="138"/>
    </location>
</feature>
<comment type="subcellular location">
    <subcellularLocation>
        <location evidence="2">Membrane</location>
        <topology evidence="2">Multi-pass membrane protein</topology>
    </subcellularLocation>
</comment>
<evidence type="ECO:0000313" key="14">
    <source>
        <dbReference type="Proteomes" id="UP000648722"/>
    </source>
</evidence>
<dbReference type="InterPro" id="IPR008915">
    <property type="entry name" value="Peptidase_M50"/>
</dbReference>
<dbReference type="SUPFAM" id="SSF50156">
    <property type="entry name" value="PDZ domain-like"/>
    <property type="match status" value="1"/>
</dbReference>
<evidence type="ECO:0000313" key="13">
    <source>
        <dbReference type="EMBL" id="GGG93743.1"/>
    </source>
</evidence>
<dbReference type="SMART" id="SM00228">
    <property type="entry name" value="PDZ"/>
    <property type="match status" value="1"/>
</dbReference>
<keyword evidence="10 11" id="KW-0472">Membrane</keyword>
<evidence type="ECO:0000256" key="10">
    <source>
        <dbReference type="ARBA" id="ARBA00023136"/>
    </source>
</evidence>
<feature type="transmembrane region" description="Helical" evidence="11">
    <location>
        <begin position="374"/>
        <end position="398"/>
    </location>
</feature>
<name>A0ABQ1XHL8_9PROT</name>
<dbReference type="EMBL" id="BMFS01000002">
    <property type="protein sequence ID" value="GGG93743.1"/>
    <property type="molecule type" value="Genomic_DNA"/>
</dbReference>
<dbReference type="PROSITE" id="PS50106">
    <property type="entry name" value="PDZ"/>
    <property type="match status" value="1"/>
</dbReference>
<evidence type="ECO:0000256" key="4">
    <source>
        <dbReference type="ARBA" id="ARBA00022670"/>
    </source>
</evidence>
<feature type="transmembrane region" description="Helical" evidence="11">
    <location>
        <begin position="37"/>
        <end position="55"/>
    </location>
</feature>
<dbReference type="RefSeq" id="WP_188451120.1">
    <property type="nucleotide sequence ID" value="NZ_BMFS01000002.1"/>
</dbReference>
<protein>
    <submittedName>
        <fullName evidence="13">Metalloprotease MmpA</fullName>
    </submittedName>
</protein>
<dbReference type="Gene3D" id="2.30.42.10">
    <property type="match status" value="1"/>
</dbReference>
<dbReference type="Proteomes" id="UP000648722">
    <property type="component" value="Unassembled WGS sequence"/>
</dbReference>
<keyword evidence="7" id="KW-0862">Zinc</keyword>
<evidence type="ECO:0000256" key="3">
    <source>
        <dbReference type="ARBA" id="ARBA00007931"/>
    </source>
</evidence>
<keyword evidence="5 11" id="KW-0812">Transmembrane</keyword>
<dbReference type="InterPro" id="IPR036034">
    <property type="entry name" value="PDZ_sf"/>
</dbReference>
<sequence length="399" mass="42209">MTDLLGSGLLSVAAFVAVISFVVVIHELGHYLAGRLFGVHAEAFSIGFGPTLFSWHDRRGTLWRIAGLPLGGYVRFLGDADAASARDHETLERLRDARSDAGKVFHFKPVWQRAIIVLAGPAANFILAIALFAALGMVRGDVTIEPRIGEIVAGSPADAAGFQSGDLLVSIDGQRARTFTDLSQAVMTRAGQPMRFTVERDGAELTLQATPRREMRDDGLGGTRAFGFLGVGLSPEAEIVQRRFGPFEALGHGVTRTADISVTIVDYMARLVTFRASFEHINGPLGIATTAGQIANTAVSDTGTEAGDSYDVGAALVRLATSLVLLAGLLSVAIGLMNLLPIPVLDGGHLVYYAYEAVAKHPPSPSVQSLGLKAGLALILGLMVVATWNDLSYLVGLFS</sequence>
<comment type="caution">
    <text evidence="13">The sequence shown here is derived from an EMBL/GenBank/DDBJ whole genome shotgun (WGS) entry which is preliminary data.</text>
</comment>
<feature type="transmembrane region" description="Helical" evidence="11">
    <location>
        <begin position="319"/>
        <end position="340"/>
    </location>
</feature>
<evidence type="ECO:0000256" key="6">
    <source>
        <dbReference type="ARBA" id="ARBA00022801"/>
    </source>
</evidence>
<feature type="transmembrane region" description="Helical" evidence="11">
    <location>
        <begin position="6"/>
        <end position="25"/>
    </location>
</feature>
<dbReference type="Pfam" id="PF17820">
    <property type="entry name" value="PDZ_6"/>
    <property type="match status" value="1"/>
</dbReference>
<evidence type="ECO:0000256" key="1">
    <source>
        <dbReference type="ARBA" id="ARBA00001947"/>
    </source>
</evidence>
<dbReference type="InterPro" id="IPR001478">
    <property type="entry name" value="PDZ"/>
</dbReference>
<keyword evidence="4" id="KW-0645">Protease</keyword>
<evidence type="ECO:0000259" key="12">
    <source>
        <dbReference type="PROSITE" id="PS50106"/>
    </source>
</evidence>
<keyword evidence="14" id="KW-1185">Reference proteome</keyword>
<evidence type="ECO:0000256" key="11">
    <source>
        <dbReference type="SAM" id="Phobius"/>
    </source>
</evidence>
<keyword evidence="9 13" id="KW-0482">Metalloprotease</keyword>
<gene>
    <name evidence="13" type="primary">mmpA</name>
    <name evidence="13" type="ORF">GCM10007420_06530</name>
</gene>
<reference evidence="14" key="1">
    <citation type="journal article" date="2019" name="Int. J. Syst. Evol. Microbiol.">
        <title>The Global Catalogue of Microorganisms (GCM) 10K type strain sequencing project: providing services to taxonomists for standard genome sequencing and annotation.</title>
        <authorList>
            <consortium name="The Broad Institute Genomics Platform"/>
            <consortium name="The Broad Institute Genome Sequencing Center for Infectious Disease"/>
            <person name="Wu L."/>
            <person name="Ma J."/>
        </authorList>
    </citation>
    <scope>NUCLEOTIDE SEQUENCE [LARGE SCALE GENOMIC DNA]</scope>
    <source>
        <strain evidence="14">CGMCC 1.12766</strain>
    </source>
</reference>
<evidence type="ECO:0000256" key="9">
    <source>
        <dbReference type="ARBA" id="ARBA00023049"/>
    </source>
</evidence>
<comment type="cofactor">
    <cofactor evidence="1">
        <name>Zn(2+)</name>
        <dbReference type="ChEBI" id="CHEBI:29105"/>
    </cofactor>
</comment>
<comment type="similarity">
    <text evidence="3">Belongs to the peptidase M50B family.</text>
</comment>
<dbReference type="InterPro" id="IPR004387">
    <property type="entry name" value="Pept_M50_Zn"/>
</dbReference>
<feature type="domain" description="PDZ" evidence="12">
    <location>
        <begin position="148"/>
        <end position="202"/>
    </location>
</feature>
<dbReference type="PANTHER" id="PTHR42837:SF2">
    <property type="entry name" value="MEMBRANE METALLOPROTEASE ARASP2, CHLOROPLASTIC-RELATED"/>
    <property type="match status" value="1"/>
</dbReference>
<keyword evidence="6" id="KW-0378">Hydrolase</keyword>
<dbReference type="InterPro" id="IPR041489">
    <property type="entry name" value="PDZ_6"/>
</dbReference>
<evidence type="ECO:0000256" key="5">
    <source>
        <dbReference type="ARBA" id="ARBA00022692"/>
    </source>
</evidence>
<dbReference type="PANTHER" id="PTHR42837">
    <property type="entry name" value="REGULATOR OF SIGMA-E PROTEASE RSEP"/>
    <property type="match status" value="1"/>
</dbReference>